<dbReference type="InterPro" id="IPR023214">
    <property type="entry name" value="HAD_sf"/>
</dbReference>
<dbReference type="Gene3D" id="3.40.50.1000">
    <property type="entry name" value="HAD superfamily/HAD-like"/>
    <property type="match status" value="1"/>
</dbReference>
<dbReference type="CDD" id="cd07505">
    <property type="entry name" value="HAD_BPGM-like"/>
    <property type="match status" value="1"/>
</dbReference>
<comment type="caution">
    <text evidence="2">The sequence shown here is derived from an EMBL/GenBank/DDBJ whole genome shotgun (WGS) entry which is preliminary data.</text>
</comment>
<gene>
    <name evidence="2" type="ORF">FRUB_09291</name>
</gene>
<dbReference type="Proteomes" id="UP000214646">
    <property type="component" value="Unassembled WGS sequence"/>
</dbReference>
<dbReference type="NCBIfam" id="TIGR02009">
    <property type="entry name" value="PGMB-YQAB-SF"/>
    <property type="match status" value="1"/>
</dbReference>
<dbReference type="PANTHER" id="PTHR43481:SF4">
    <property type="entry name" value="GLYCEROL-1-PHOSPHATE PHOSPHOHYDROLASE 1-RELATED"/>
    <property type="match status" value="1"/>
</dbReference>
<dbReference type="Gene3D" id="1.10.150.240">
    <property type="entry name" value="Putative phosphatase, domain 2"/>
    <property type="match status" value="1"/>
</dbReference>
<dbReference type="SFLD" id="SFLDS00003">
    <property type="entry name" value="Haloacid_Dehalogenase"/>
    <property type="match status" value="1"/>
</dbReference>
<dbReference type="GO" id="GO:0050308">
    <property type="term" value="F:sugar-phosphatase activity"/>
    <property type="evidence" value="ECO:0007669"/>
    <property type="project" value="TreeGrafter"/>
</dbReference>
<evidence type="ECO:0000313" key="2">
    <source>
        <dbReference type="EMBL" id="OWK36728.1"/>
    </source>
</evidence>
<dbReference type="Pfam" id="PF00702">
    <property type="entry name" value="Hydrolase"/>
    <property type="match status" value="1"/>
</dbReference>
<evidence type="ECO:0000313" key="3">
    <source>
        <dbReference type="Proteomes" id="UP000214646"/>
    </source>
</evidence>
<name>A0A225DDY1_9BACT</name>
<dbReference type="PRINTS" id="PR00413">
    <property type="entry name" value="HADHALOGNASE"/>
</dbReference>
<proteinExistence type="inferred from homology"/>
<keyword evidence="3" id="KW-1185">Reference proteome</keyword>
<dbReference type="OrthoDB" id="9797743at2"/>
<protein>
    <submittedName>
        <fullName evidence="2">Beta-phosphoglucomutase</fullName>
    </submittedName>
</protein>
<dbReference type="NCBIfam" id="TIGR01509">
    <property type="entry name" value="HAD-SF-IA-v3"/>
    <property type="match status" value="1"/>
</dbReference>
<evidence type="ECO:0000256" key="1">
    <source>
        <dbReference type="ARBA" id="ARBA00006171"/>
    </source>
</evidence>
<organism evidence="2 3">
    <name type="scientific">Fimbriiglobus ruber</name>
    <dbReference type="NCBI Taxonomy" id="1908690"/>
    <lineage>
        <taxon>Bacteria</taxon>
        <taxon>Pseudomonadati</taxon>
        <taxon>Planctomycetota</taxon>
        <taxon>Planctomycetia</taxon>
        <taxon>Gemmatales</taxon>
        <taxon>Gemmataceae</taxon>
        <taxon>Fimbriiglobus</taxon>
    </lineage>
</organism>
<dbReference type="InterPro" id="IPR051806">
    <property type="entry name" value="HAD-like_SPP"/>
</dbReference>
<dbReference type="RefSeq" id="WP_088259694.1">
    <property type="nucleotide sequence ID" value="NZ_NIDE01000017.1"/>
</dbReference>
<dbReference type="PANTHER" id="PTHR43481">
    <property type="entry name" value="FRUCTOSE-1-PHOSPHATE PHOSPHATASE"/>
    <property type="match status" value="1"/>
</dbReference>
<dbReference type="SFLD" id="SFLDG01129">
    <property type="entry name" value="C1.5:_HAD__Beta-PGM__Phosphata"/>
    <property type="match status" value="1"/>
</dbReference>
<dbReference type="SUPFAM" id="SSF56784">
    <property type="entry name" value="HAD-like"/>
    <property type="match status" value="1"/>
</dbReference>
<reference evidence="3" key="1">
    <citation type="submission" date="2017-06" db="EMBL/GenBank/DDBJ databases">
        <title>Genome analysis of Fimbriiglobus ruber SP5, the first member of the order Planctomycetales with confirmed chitinolytic capability.</title>
        <authorList>
            <person name="Ravin N.V."/>
            <person name="Rakitin A.L."/>
            <person name="Ivanova A.A."/>
            <person name="Beletsky A.V."/>
            <person name="Kulichevskaya I.S."/>
            <person name="Mardanov A.V."/>
            <person name="Dedysh S.N."/>
        </authorList>
    </citation>
    <scope>NUCLEOTIDE SEQUENCE [LARGE SCALE GENOMIC DNA]</scope>
    <source>
        <strain evidence="3">SP5</strain>
    </source>
</reference>
<accession>A0A225DDY1</accession>
<dbReference type="InterPro" id="IPR006439">
    <property type="entry name" value="HAD-SF_hydro_IA"/>
</dbReference>
<dbReference type="InterPro" id="IPR036412">
    <property type="entry name" value="HAD-like_sf"/>
</dbReference>
<comment type="similarity">
    <text evidence="1">Belongs to the HAD-like hydrolase superfamily. CbbY/CbbZ/Gph/YieH family.</text>
</comment>
<dbReference type="SFLD" id="SFLDG01135">
    <property type="entry name" value="C1.5.6:_HAD__Beta-PGM__Phospha"/>
    <property type="match status" value="1"/>
</dbReference>
<dbReference type="InterPro" id="IPR023198">
    <property type="entry name" value="PGP-like_dom2"/>
</dbReference>
<dbReference type="InterPro" id="IPR010976">
    <property type="entry name" value="B-phosphoglucomutase_hydrolase"/>
</dbReference>
<sequence length="230" mass="24499">MNTAPEHAVIWDVDGTLVDTAEQHFRSWEHLAAEIGRPFTRADFAATFGWRNPEIIRHLFFPDATDARCADLGLRKETFYRASVRDHGVALLPGVAKLLAASAAAGWPQAIGSSAPRGNLDQLLGVTGTLHYFDAIVSGEDVTRGKPDPEVFLAAAHKLGVDPARCVVFEDAVAGVQAAKAAGMKCVAVRFVGHHPADTLRAAGADLLVESLNEVDAGAVRSLFAKGLPR</sequence>
<dbReference type="AlphaFoldDB" id="A0A225DDY1"/>
<dbReference type="EMBL" id="NIDE01000017">
    <property type="protein sequence ID" value="OWK36728.1"/>
    <property type="molecule type" value="Genomic_DNA"/>
</dbReference>